<accession>A0A397UT69</accession>
<dbReference type="Gene3D" id="1.10.510.10">
    <property type="entry name" value="Transferase(Phosphotransferase) domain 1"/>
    <property type="match status" value="1"/>
</dbReference>
<evidence type="ECO:0008006" key="3">
    <source>
        <dbReference type="Google" id="ProtNLM"/>
    </source>
</evidence>
<reference evidence="1 2" key="1">
    <citation type="submission" date="2018-06" db="EMBL/GenBank/DDBJ databases">
        <title>Comparative genomics reveals the genomic features of Rhizophagus irregularis, R. cerebriforme, R. diaphanum and Gigaspora rosea, and their symbiotic lifestyle signature.</title>
        <authorList>
            <person name="Morin E."/>
            <person name="San Clemente H."/>
            <person name="Chen E.C.H."/>
            <person name="De La Providencia I."/>
            <person name="Hainaut M."/>
            <person name="Kuo A."/>
            <person name="Kohler A."/>
            <person name="Murat C."/>
            <person name="Tang N."/>
            <person name="Roy S."/>
            <person name="Loubradou J."/>
            <person name="Henrissat B."/>
            <person name="Grigoriev I.V."/>
            <person name="Corradi N."/>
            <person name="Roux C."/>
            <person name="Martin F.M."/>
        </authorList>
    </citation>
    <scope>NUCLEOTIDE SEQUENCE [LARGE SCALE GENOMIC DNA]</scope>
    <source>
        <strain evidence="1 2">DAOM 194757</strain>
    </source>
</reference>
<proteinExistence type="predicted"/>
<keyword evidence="2" id="KW-1185">Reference proteome</keyword>
<dbReference type="Proteomes" id="UP000266673">
    <property type="component" value="Unassembled WGS sequence"/>
</dbReference>
<dbReference type="OrthoDB" id="163159at2759"/>
<dbReference type="SUPFAM" id="SSF56112">
    <property type="entry name" value="Protein kinase-like (PK-like)"/>
    <property type="match status" value="1"/>
</dbReference>
<sequence>MTEMSTGRPPHHEVEHDERLAFQICYGLRPNFSEGTPECYIQLANQCMDDNPSNRPTASYIHNKLLRWHKIVDRNAANDRNELAILKAFQSADAIIPTLSTELPNYSKTKLTSKLLSFKIFSKPINSSSIYDTDKMLE</sequence>
<gene>
    <name evidence="1" type="ORF">C2G38_2205457</name>
</gene>
<dbReference type="EMBL" id="QKWP01001221">
    <property type="protein sequence ID" value="RIB10683.1"/>
    <property type="molecule type" value="Genomic_DNA"/>
</dbReference>
<name>A0A397UT69_9GLOM</name>
<evidence type="ECO:0000313" key="2">
    <source>
        <dbReference type="Proteomes" id="UP000266673"/>
    </source>
</evidence>
<evidence type="ECO:0000313" key="1">
    <source>
        <dbReference type="EMBL" id="RIB10683.1"/>
    </source>
</evidence>
<comment type="caution">
    <text evidence="1">The sequence shown here is derived from an EMBL/GenBank/DDBJ whole genome shotgun (WGS) entry which is preliminary data.</text>
</comment>
<dbReference type="AlphaFoldDB" id="A0A397UT69"/>
<dbReference type="InterPro" id="IPR011009">
    <property type="entry name" value="Kinase-like_dom_sf"/>
</dbReference>
<protein>
    <recommendedName>
        <fullName evidence="3">Serine-threonine/tyrosine-protein kinase catalytic domain-containing protein</fullName>
    </recommendedName>
</protein>
<organism evidence="1 2">
    <name type="scientific">Gigaspora rosea</name>
    <dbReference type="NCBI Taxonomy" id="44941"/>
    <lineage>
        <taxon>Eukaryota</taxon>
        <taxon>Fungi</taxon>
        <taxon>Fungi incertae sedis</taxon>
        <taxon>Mucoromycota</taxon>
        <taxon>Glomeromycotina</taxon>
        <taxon>Glomeromycetes</taxon>
        <taxon>Diversisporales</taxon>
        <taxon>Gigasporaceae</taxon>
        <taxon>Gigaspora</taxon>
    </lineage>
</organism>